<reference evidence="2" key="1">
    <citation type="submission" date="2023-07" db="EMBL/GenBank/DDBJ databases">
        <title>Zobellia barbeyronii sp. nov., a new marine flavobacterium, isolated from green and red algae.</title>
        <authorList>
            <person name="Nedashkovskaya O.I."/>
            <person name="Otstavnykh N."/>
            <person name="Zhukova N."/>
            <person name="Guzev K."/>
            <person name="Chausova V."/>
            <person name="Tekutyeva L."/>
            <person name="Mikhailov V."/>
            <person name="Isaeva M."/>
        </authorList>
    </citation>
    <scope>NUCLEOTIDE SEQUENCE [LARGE SCALE GENOMIC DNA]</scope>
    <source>
        <strain evidence="2">KMM 6746</strain>
    </source>
</reference>
<sequence length="164" mass="19336">MKRIFFFSLMLVLTVACKEQKQELVVEDVIAQELSNEKWAKKLPIKPKAQAILDDWIEFASFETSFDALHTVANREDLRLVIEEMITKQNQLEESTYPKEFNIPQVKSRQKVFKTYMLKVKGDLFYRIDPEESIVQMMEAYNAFRNQFNVVVNNTLDTDLILDF</sequence>
<proteinExistence type="predicted"/>
<dbReference type="Proteomes" id="UP000740413">
    <property type="component" value="Unassembled WGS sequence"/>
</dbReference>
<name>A0ABS5WJL0_9FLAO</name>
<dbReference type="RefSeq" id="WP_214613514.1">
    <property type="nucleotide sequence ID" value="NZ_JACATN010000009.1"/>
</dbReference>
<keyword evidence="2" id="KW-1185">Reference proteome</keyword>
<protein>
    <submittedName>
        <fullName evidence="1">Uncharacterized protein</fullName>
    </submittedName>
</protein>
<dbReference type="PROSITE" id="PS51257">
    <property type="entry name" value="PROKAR_LIPOPROTEIN"/>
    <property type="match status" value="1"/>
</dbReference>
<evidence type="ECO:0000313" key="1">
    <source>
        <dbReference type="EMBL" id="MBT2163579.1"/>
    </source>
</evidence>
<organism evidence="1 2">
    <name type="scientific">Zobellia barbeyronii</name>
    <dbReference type="NCBI Taxonomy" id="2748009"/>
    <lineage>
        <taxon>Bacteria</taxon>
        <taxon>Pseudomonadati</taxon>
        <taxon>Bacteroidota</taxon>
        <taxon>Flavobacteriia</taxon>
        <taxon>Flavobacteriales</taxon>
        <taxon>Flavobacteriaceae</taxon>
        <taxon>Zobellia</taxon>
    </lineage>
</organism>
<comment type="caution">
    <text evidence="1">The sequence shown here is derived from an EMBL/GenBank/DDBJ whole genome shotgun (WGS) entry which is preliminary data.</text>
</comment>
<accession>A0ABS5WJL0</accession>
<dbReference type="EMBL" id="JACATN010000009">
    <property type="protein sequence ID" value="MBT2163579.1"/>
    <property type="molecule type" value="Genomic_DNA"/>
</dbReference>
<gene>
    <name evidence="1" type="ORF">HW347_20075</name>
</gene>
<evidence type="ECO:0000313" key="2">
    <source>
        <dbReference type="Proteomes" id="UP000740413"/>
    </source>
</evidence>